<evidence type="ECO:0000256" key="1">
    <source>
        <dbReference type="SAM" id="MobiDB-lite"/>
    </source>
</evidence>
<dbReference type="NCBIfam" id="TIGR01558">
    <property type="entry name" value="sm_term_P27"/>
    <property type="match status" value="1"/>
</dbReference>
<dbReference type="RefSeq" id="WP_019469718.1">
    <property type="nucleotide sequence ID" value="NZ_LAKJ01000018.1"/>
</dbReference>
<evidence type="ECO:0000313" key="3">
    <source>
        <dbReference type="Proteomes" id="UP000034455"/>
    </source>
</evidence>
<proteinExistence type="predicted"/>
<reference evidence="2 3" key="1">
    <citation type="submission" date="2015-03" db="EMBL/GenBank/DDBJ databases">
        <title>Genome Assembly of Staphylococcus cohnii subsp. cohnii strain G22B2.</title>
        <authorList>
            <person name="Nair G."/>
            <person name="Kaur G."/>
            <person name="Khatri I."/>
            <person name="Singh N.K."/>
            <person name="Sathyabama S."/>
            <person name="Maurya S.K."/>
            <person name="Subramanian S."/>
            <person name="Agrewala J.N."/>
            <person name="Mayilraj S."/>
        </authorList>
    </citation>
    <scope>NUCLEOTIDE SEQUENCE [LARGE SCALE GENOMIC DNA]</scope>
    <source>
        <strain evidence="2 3">G22B2</strain>
    </source>
</reference>
<dbReference type="AlphaFoldDB" id="A0A0M2NZW3"/>
<accession>A0A0M2NZW3</accession>
<dbReference type="Pfam" id="PF05119">
    <property type="entry name" value="Terminase_4"/>
    <property type="match status" value="1"/>
</dbReference>
<feature type="region of interest" description="Disordered" evidence="1">
    <location>
        <begin position="1"/>
        <end position="39"/>
    </location>
</feature>
<dbReference type="PATRIC" id="fig|74704.6.peg.1058"/>
<organism evidence="2 3">
    <name type="scientific">Staphylococcus cohnii subsp. cohnii</name>
    <dbReference type="NCBI Taxonomy" id="74704"/>
    <lineage>
        <taxon>Bacteria</taxon>
        <taxon>Bacillati</taxon>
        <taxon>Bacillota</taxon>
        <taxon>Bacilli</taxon>
        <taxon>Bacillales</taxon>
        <taxon>Staphylococcaceae</taxon>
        <taxon>Staphylococcus</taxon>
        <taxon>Staphylococcus cohnii species complex</taxon>
    </lineage>
</organism>
<feature type="compositionally biased region" description="Basic and acidic residues" evidence="1">
    <location>
        <begin position="15"/>
        <end position="25"/>
    </location>
</feature>
<name>A0A0M2NZW3_STACC</name>
<sequence>MAERKLLSQQKSRRTKEVQEERQATEEAMNELTPLTDEAPEWLDNDAKKEWKRILPLIKELPVKDLDKGLLATYCQTYSNYKNATLKLEEEGMVIETERGTKLSSYYTVQRDSVNTMNAICPKLGLTVESRLKILAPSNDKEKSDPFEDLMDDK</sequence>
<comment type="caution">
    <text evidence="2">The sequence shown here is derived from an EMBL/GenBank/DDBJ whole genome shotgun (WGS) entry which is preliminary data.</text>
</comment>
<dbReference type="Proteomes" id="UP000034455">
    <property type="component" value="Unassembled WGS sequence"/>
</dbReference>
<protein>
    <submittedName>
        <fullName evidence="2">Phage Terminase Small Subunit</fullName>
    </submittedName>
</protein>
<dbReference type="InterPro" id="IPR006448">
    <property type="entry name" value="Phage_term_ssu_P27"/>
</dbReference>
<dbReference type="EMBL" id="LAKJ01000018">
    <property type="protein sequence ID" value="KKI63173.1"/>
    <property type="molecule type" value="Genomic_DNA"/>
</dbReference>
<evidence type="ECO:0000313" key="2">
    <source>
        <dbReference type="EMBL" id="KKI63173.1"/>
    </source>
</evidence>
<gene>
    <name evidence="2" type="ORF">UF66_1029</name>
</gene>